<evidence type="ECO:0000256" key="3">
    <source>
        <dbReference type="ARBA" id="ARBA00010707"/>
    </source>
</evidence>
<evidence type="ECO:0000256" key="5">
    <source>
        <dbReference type="ARBA" id="ARBA00023136"/>
    </source>
</evidence>
<dbReference type="GO" id="GO:0005780">
    <property type="term" value="C:extrinsic component of intraperoxisomal membrane"/>
    <property type="evidence" value="ECO:0007669"/>
    <property type="project" value="InterPro"/>
</dbReference>
<feature type="compositionally biased region" description="Basic and acidic residues" evidence="6">
    <location>
        <begin position="1"/>
        <end position="27"/>
    </location>
</feature>
<organism evidence="7 8">
    <name type="scientific">Brettanomyces naardenensis</name>
    <name type="common">Yeast</name>
    <dbReference type="NCBI Taxonomy" id="13370"/>
    <lineage>
        <taxon>Eukaryota</taxon>
        <taxon>Fungi</taxon>
        <taxon>Dikarya</taxon>
        <taxon>Ascomycota</taxon>
        <taxon>Saccharomycotina</taxon>
        <taxon>Pichiomycetes</taxon>
        <taxon>Pichiales</taxon>
        <taxon>Pichiaceae</taxon>
        <taxon>Brettanomyces</taxon>
    </lineage>
</organism>
<evidence type="ECO:0000256" key="2">
    <source>
        <dbReference type="ARBA" id="ARBA00004421"/>
    </source>
</evidence>
<feature type="compositionally biased region" description="Low complexity" evidence="6">
    <location>
        <begin position="49"/>
        <end position="62"/>
    </location>
</feature>
<evidence type="ECO:0000256" key="6">
    <source>
        <dbReference type="SAM" id="MobiDB-lite"/>
    </source>
</evidence>
<dbReference type="InterPro" id="IPR024758">
    <property type="entry name" value="Inp1"/>
</dbReference>
<dbReference type="STRING" id="13370.A0A448YL31"/>
<keyword evidence="5" id="KW-0472">Membrane</keyword>
<dbReference type="AlphaFoldDB" id="A0A448YL31"/>
<feature type="region of interest" description="Disordered" evidence="6">
    <location>
        <begin position="1"/>
        <end position="63"/>
    </location>
</feature>
<dbReference type="EMBL" id="CAACVR010000012">
    <property type="protein sequence ID" value="VEU21601.1"/>
    <property type="molecule type" value="Genomic_DNA"/>
</dbReference>
<dbReference type="InParanoid" id="A0A448YL31"/>
<protein>
    <recommendedName>
        <fullName evidence="4">Inheritance of peroxisomes protein 1</fullName>
    </recommendedName>
</protein>
<comment type="similarity">
    <text evidence="3">Belongs to the INP1 family.</text>
</comment>
<evidence type="ECO:0000313" key="8">
    <source>
        <dbReference type="Proteomes" id="UP000290900"/>
    </source>
</evidence>
<dbReference type="Pfam" id="PF12634">
    <property type="entry name" value="Inp1"/>
    <property type="match status" value="1"/>
</dbReference>
<dbReference type="GO" id="GO:0045033">
    <property type="term" value="P:peroxisome inheritance"/>
    <property type="evidence" value="ECO:0007669"/>
    <property type="project" value="InterPro"/>
</dbReference>
<dbReference type="Proteomes" id="UP000290900">
    <property type="component" value="Unassembled WGS sequence"/>
</dbReference>
<evidence type="ECO:0000256" key="1">
    <source>
        <dbReference type="ARBA" id="ARBA00003594"/>
    </source>
</evidence>
<name>A0A448YL31_BRENA</name>
<sequence length="394" mass="44381">MYTRDPNLHRGGKIDLSKGTIDTDDKSSISSITGTDTKSRHGFGTFKRSSSPNSLNSTDSVSHGSRRFTKFFKKLNHQSIKPVQQTFEVDKTVLFDFPKAKMTAYEAEARDSSFKDAQGSLLAQGKIEIYQLSSNRTNYLVCGKLVHPLMKMLKVFKTGRNVFVFPLYNPERYWKLVITTADEAVVSKLVNILKMICDYKDLTSVSQGDDTVDTTLVVSEDRHDEIVSDETVDVSDIHIYDSFASEASDEDADRTLAVKVQPSEIPILHPVPIRPSSAASSLDSVLGKFNEDKPDDKIRSLDRIQEEGERGNISTWMDPQNSKTESKNIRKRFSLTFKEISPTPIGSIELAKHTSLSRYDRPNGADIVRNSYTMGSLHREPKDDSKRWSSMFGW</sequence>
<proteinExistence type="inferred from homology"/>
<keyword evidence="8" id="KW-1185">Reference proteome</keyword>
<accession>A0A448YL31</accession>
<evidence type="ECO:0000256" key="4">
    <source>
        <dbReference type="ARBA" id="ARBA00021397"/>
    </source>
</evidence>
<evidence type="ECO:0000313" key="7">
    <source>
        <dbReference type="EMBL" id="VEU21601.1"/>
    </source>
</evidence>
<comment type="function">
    <text evidence="1">Required for peroxisome inheritance.</text>
</comment>
<gene>
    <name evidence="7" type="ORF">BRENAR_LOCUS2334</name>
</gene>
<comment type="subcellular location">
    <subcellularLocation>
        <location evidence="2">Peroxisome membrane</location>
        <topology evidence="2">Peripheral membrane protein</topology>
    </subcellularLocation>
</comment>
<dbReference type="OrthoDB" id="3980558at2759"/>
<reference evidence="7 8" key="1">
    <citation type="submission" date="2018-12" db="EMBL/GenBank/DDBJ databases">
        <authorList>
            <person name="Tiukova I."/>
            <person name="Dainat J."/>
        </authorList>
    </citation>
    <scope>NUCLEOTIDE SEQUENCE [LARGE SCALE GENOMIC DNA]</scope>
</reference>